<evidence type="ECO:0000256" key="3">
    <source>
        <dbReference type="ARBA" id="ARBA00023125"/>
    </source>
</evidence>
<evidence type="ECO:0000256" key="2">
    <source>
        <dbReference type="ARBA" id="ARBA00023015"/>
    </source>
</evidence>
<proteinExistence type="predicted"/>
<feature type="domain" description="HTH tetR-type" evidence="6">
    <location>
        <begin position="18"/>
        <end position="78"/>
    </location>
</feature>
<evidence type="ECO:0000256" key="1">
    <source>
        <dbReference type="ARBA" id="ARBA00022491"/>
    </source>
</evidence>
<dbReference type="InterPro" id="IPR050109">
    <property type="entry name" value="HTH-type_TetR-like_transc_reg"/>
</dbReference>
<dbReference type="EMBL" id="BAAAPM010000004">
    <property type="protein sequence ID" value="GAA1727466.1"/>
    <property type="molecule type" value="Genomic_DNA"/>
</dbReference>
<dbReference type="SUPFAM" id="SSF46689">
    <property type="entry name" value="Homeodomain-like"/>
    <property type="match status" value="1"/>
</dbReference>
<dbReference type="Pfam" id="PF00440">
    <property type="entry name" value="TetR_N"/>
    <property type="match status" value="1"/>
</dbReference>
<dbReference type="PANTHER" id="PTHR30055">
    <property type="entry name" value="HTH-TYPE TRANSCRIPTIONAL REGULATOR RUTR"/>
    <property type="match status" value="1"/>
</dbReference>
<dbReference type="PROSITE" id="PS50977">
    <property type="entry name" value="HTH_TETR_2"/>
    <property type="match status" value="1"/>
</dbReference>
<dbReference type="InterPro" id="IPR036271">
    <property type="entry name" value="Tet_transcr_reg_TetR-rel_C_sf"/>
</dbReference>
<evidence type="ECO:0000256" key="5">
    <source>
        <dbReference type="PROSITE-ProRule" id="PRU00335"/>
    </source>
</evidence>
<dbReference type="InterPro" id="IPR004111">
    <property type="entry name" value="Repressor_TetR_C"/>
</dbReference>
<keyword evidence="2" id="KW-0805">Transcription regulation</keyword>
<keyword evidence="4" id="KW-0804">Transcription</keyword>
<dbReference type="Gene3D" id="1.10.357.10">
    <property type="entry name" value="Tetracycline Repressor, domain 2"/>
    <property type="match status" value="1"/>
</dbReference>
<evidence type="ECO:0000256" key="4">
    <source>
        <dbReference type="ARBA" id="ARBA00023163"/>
    </source>
</evidence>
<reference evidence="7 8" key="1">
    <citation type="journal article" date="2019" name="Int. J. Syst. Evol. Microbiol.">
        <title>The Global Catalogue of Microorganisms (GCM) 10K type strain sequencing project: providing services to taxonomists for standard genome sequencing and annotation.</title>
        <authorList>
            <consortium name="The Broad Institute Genomics Platform"/>
            <consortium name="The Broad Institute Genome Sequencing Center for Infectious Disease"/>
            <person name="Wu L."/>
            <person name="Ma J."/>
        </authorList>
    </citation>
    <scope>NUCLEOTIDE SEQUENCE [LARGE SCALE GENOMIC DNA]</scope>
    <source>
        <strain evidence="7 8">JCM 15589</strain>
    </source>
</reference>
<dbReference type="RefSeq" id="WP_344248679.1">
    <property type="nucleotide sequence ID" value="NZ_BAAAPM010000004.1"/>
</dbReference>
<accession>A0ABN2JHL9</accession>
<keyword evidence="8" id="KW-1185">Reference proteome</keyword>
<feature type="DNA-binding region" description="H-T-H motif" evidence="5">
    <location>
        <begin position="41"/>
        <end position="60"/>
    </location>
</feature>
<dbReference type="SUPFAM" id="SSF48498">
    <property type="entry name" value="Tetracyclin repressor-like, C-terminal domain"/>
    <property type="match status" value="1"/>
</dbReference>
<dbReference type="InterPro" id="IPR003012">
    <property type="entry name" value="Tet_transcr_reg_TetR"/>
</dbReference>
<dbReference type="PRINTS" id="PR00400">
    <property type="entry name" value="TETREPRESSOR"/>
</dbReference>
<evidence type="ECO:0000313" key="7">
    <source>
        <dbReference type="EMBL" id="GAA1727466.1"/>
    </source>
</evidence>
<dbReference type="InterPro" id="IPR009057">
    <property type="entry name" value="Homeodomain-like_sf"/>
</dbReference>
<sequence length="234" mass="24749">MARTNRSTAPTAPTRPARLTRERVVAAAVDLADAEGLDAVSMRRLGQELGVDPMSIYRHVDGKDALLDAMTDAVVAQIEPVTDAGGWQASARATMLAARATMLRHPWTAAVRKARTEPTPAELRHLDTLLGILRDGGLGVDLTHHAIHALGSRVLGFSQDLYDDGGDATPEEAAATAAVLARTHPRLAELAVAVTHDGALGGCDDDAEFVFALDLVLDGLERRRAAEGRNATPS</sequence>
<dbReference type="InterPro" id="IPR001647">
    <property type="entry name" value="HTH_TetR"/>
</dbReference>
<comment type="caution">
    <text evidence="7">The sequence shown here is derived from an EMBL/GenBank/DDBJ whole genome shotgun (WGS) entry which is preliminary data.</text>
</comment>
<evidence type="ECO:0000313" key="8">
    <source>
        <dbReference type="Proteomes" id="UP001501138"/>
    </source>
</evidence>
<dbReference type="Gene3D" id="1.10.10.60">
    <property type="entry name" value="Homeodomain-like"/>
    <property type="match status" value="1"/>
</dbReference>
<dbReference type="Proteomes" id="UP001501138">
    <property type="component" value="Unassembled WGS sequence"/>
</dbReference>
<name>A0ABN2JHL9_9MICO</name>
<evidence type="ECO:0000259" key="6">
    <source>
        <dbReference type="PROSITE" id="PS50977"/>
    </source>
</evidence>
<dbReference type="PANTHER" id="PTHR30055:SF151">
    <property type="entry name" value="TRANSCRIPTIONAL REGULATORY PROTEIN"/>
    <property type="match status" value="1"/>
</dbReference>
<keyword evidence="3 5" id="KW-0238">DNA-binding</keyword>
<organism evidence="7 8">
    <name type="scientific">Isoptericola hypogeus</name>
    <dbReference type="NCBI Taxonomy" id="300179"/>
    <lineage>
        <taxon>Bacteria</taxon>
        <taxon>Bacillati</taxon>
        <taxon>Actinomycetota</taxon>
        <taxon>Actinomycetes</taxon>
        <taxon>Micrococcales</taxon>
        <taxon>Promicromonosporaceae</taxon>
        <taxon>Isoptericola</taxon>
    </lineage>
</organism>
<gene>
    <name evidence="7" type="ORF">GCM10009809_23980</name>
</gene>
<protein>
    <submittedName>
        <fullName evidence="7">TetR/AcrR family transcriptional regulator C-terminal domain-containing protein</fullName>
    </submittedName>
</protein>
<keyword evidence="1" id="KW-0678">Repressor</keyword>
<dbReference type="Pfam" id="PF02909">
    <property type="entry name" value="TetR_C_1"/>
    <property type="match status" value="1"/>
</dbReference>